<accession>A0A2S4KP47</accession>
<keyword evidence="3" id="KW-1185">Reference proteome</keyword>
<dbReference type="AlphaFoldDB" id="A0A2S4KP47"/>
<proteinExistence type="predicted"/>
<dbReference type="Proteomes" id="UP000237481">
    <property type="component" value="Unassembled WGS sequence"/>
</dbReference>
<reference evidence="2 3" key="1">
    <citation type="submission" date="2018-01" db="EMBL/GenBank/DDBJ databases">
        <title>Harnessing the power of phylogenomics to disentangle the directionality and signatures of interkingdom host jumping in the parasitic fungal genus Tolypocladium.</title>
        <authorList>
            <person name="Quandt C.A."/>
            <person name="Patterson W."/>
            <person name="Spatafora J.W."/>
        </authorList>
    </citation>
    <scope>NUCLEOTIDE SEQUENCE [LARGE SCALE GENOMIC DNA]</scope>
    <source>
        <strain evidence="2 3">NRBC 100945</strain>
    </source>
</reference>
<comment type="caution">
    <text evidence="2">The sequence shown here is derived from an EMBL/GenBank/DDBJ whole genome shotgun (WGS) entry which is preliminary data.</text>
</comment>
<organism evidence="2 3">
    <name type="scientific">Tolypocladium paradoxum</name>
    <dbReference type="NCBI Taxonomy" id="94208"/>
    <lineage>
        <taxon>Eukaryota</taxon>
        <taxon>Fungi</taxon>
        <taxon>Dikarya</taxon>
        <taxon>Ascomycota</taxon>
        <taxon>Pezizomycotina</taxon>
        <taxon>Sordariomycetes</taxon>
        <taxon>Hypocreomycetidae</taxon>
        <taxon>Hypocreales</taxon>
        <taxon>Ophiocordycipitaceae</taxon>
        <taxon>Tolypocladium</taxon>
    </lineage>
</organism>
<dbReference type="EMBL" id="PKSG01000930">
    <property type="protein sequence ID" value="POR31958.1"/>
    <property type="molecule type" value="Genomic_DNA"/>
</dbReference>
<sequence>MSVNGERPTVCSLLETVNTMGNEFRGLLAELETDTTTLADVQAAFSYDFTPGATTLSAIPAASPREILLWCALHTRSMRDALQQAASSKDPRGSMEAYFQRVEKAEVGFQGGDLVPRRVDILDGRVEHDGRPFLPIRNLAGHAGQAYGEAADGLRPIPCCFMCKLTMGYAEVCRGARGSNGGMEMFDRNKGLGSLNMATRKRGSLPDPLYITISWYLKRHGASVVLILSTDVRRGRGRSDGEAVPWLTECTTQESRGGLPRPPTILQKDALRKHLAPAATAIAGHRPDEWHRRYLAPAAIAGGFYVPQTFSHQPNGIGNILPRQPQPTFSHQPNGIGNILPRQPQPVAFTRRRRSPTSRTAHILPRQPQPLPVIDPNMPAAQMTNSSGGMGCEPGYNYQSPCVQNRHPAIANRVFKTMGGGGGKWYKGLDINGGDKEAMKKTT</sequence>
<name>A0A2S4KP47_9HYPO</name>
<evidence type="ECO:0000313" key="3">
    <source>
        <dbReference type="Proteomes" id="UP000237481"/>
    </source>
</evidence>
<gene>
    <name evidence="2" type="ORF">TPAR_07831</name>
</gene>
<protein>
    <submittedName>
        <fullName evidence="2">Uncharacterized protein</fullName>
    </submittedName>
</protein>
<feature type="region of interest" description="Disordered" evidence="1">
    <location>
        <begin position="352"/>
        <end position="375"/>
    </location>
</feature>
<evidence type="ECO:0000313" key="2">
    <source>
        <dbReference type="EMBL" id="POR31958.1"/>
    </source>
</evidence>
<evidence type="ECO:0000256" key="1">
    <source>
        <dbReference type="SAM" id="MobiDB-lite"/>
    </source>
</evidence>